<keyword evidence="2" id="KW-0808">Transferase</keyword>
<dbReference type="Pfam" id="PF01555">
    <property type="entry name" value="N6_N4_Mtase"/>
    <property type="match status" value="1"/>
</dbReference>
<dbReference type="GO" id="GO:0008168">
    <property type="term" value="F:methyltransferase activity"/>
    <property type="evidence" value="ECO:0007669"/>
    <property type="project" value="UniProtKB-KW"/>
</dbReference>
<sequence>MDPVHRGDVWCISARPYRGGHVAVGPMEIPLRAIRAGCRPGGMVLDPFSGTATTGLAARQLGRSYIGIDLNPRFHDLAVAELAKPRRS</sequence>
<organism evidence="4 5">
    <name type="scientific">Kutzneria chonburiensis</name>
    <dbReference type="NCBI Taxonomy" id="1483604"/>
    <lineage>
        <taxon>Bacteria</taxon>
        <taxon>Bacillati</taxon>
        <taxon>Actinomycetota</taxon>
        <taxon>Actinomycetes</taxon>
        <taxon>Pseudonocardiales</taxon>
        <taxon>Pseudonocardiaceae</taxon>
        <taxon>Kutzneria</taxon>
    </lineage>
</organism>
<feature type="domain" description="DNA methylase N-4/N-6" evidence="3">
    <location>
        <begin position="5"/>
        <end position="79"/>
    </location>
</feature>
<dbReference type="InterPro" id="IPR002941">
    <property type="entry name" value="DNA_methylase_N4/N6"/>
</dbReference>
<protein>
    <submittedName>
        <fullName evidence="4">DNA methyltransferase</fullName>
    </submittedName>
</protein>
<proteinExistence type="predicted"/>
<dbReference type="PRINTS" id="PR00508">
    <property type="entry name" value="S21N4MTFRASE"/>
</dbReference>
<evidence type="ECO:0000313" key="5">
    <source>
        <dbReference type="Proteomes" id="UP001589810"/>
    </source>
</evidence>
<keyword evidence="5" id="KW-1185">Reference proteome</keyword>
<keyword evidence="1 4" id="KW-0489">Methyltransferase</keyword>
<dbReference type="Proteomes" id="UP001589810">
    <property type="component" value="Unassembled WGS sequence"/>
</dbReference>
<comment type="caution">
    <text evidence="4">The sequence shown here is derived from an EMBL/GenBank/DDBJ whole genome shotgun (WGS) entry which is preliminary data.</text>
</comment>
<accession>A0ABV6N5K6</accession>
<reference evidence="4 5" key="1">
    <citation type="submission" date="2024-09" db="EMBL/GenBank/DDBJ databases">
        <authorList>
            <person name="Sun Q."/>
            <person name="Mori K."/>
        </authorList>
    </citation>
    <scope>NUCLEOTIDE SEQUENCE [LARGE SCALE GENOMIC DNA]</scope>
    <source>
        <strain evidence="4 5">TBRC 1432</strain>
    </source>
</reference>
<evidence type="ECO:0000259" key="3">
    <source>
        <dbReference type="Pfam" id="PF01555"/>
    </source>
</evidence>
<evidence type="ECO:0000313" key="4">
    <source>
        <dbReference type="EMBL" id="MFC0547869.1"/>
    </source>
</evidence>
<evidence type="ECO:0000256" key="2">
    <source>
        <dbReference type="ARBA" id="ARBA00022679"/>
    </source>
</evidence>
<dbReference type="EMBL" id="JBHLUD010000015">
    <property type="protein sequence ID" value="MFC0547869.1"/>
    <property type="molecule type" value="Genomic_DNA"/>
</dbReference>
<dbReference type="SUPFAM" id="SSF53335">
    <property type="entry name" value="S-adenosyl-L-methionine-dependent methyltransferases"/>
    <property type="match status" value="1"/>
</dbReference>
<dbReference type="Gene3D" id="3.40.50.150">
    <property type="entry name" value="Vaccinia Virus protein VP39"/>
    <property type="match status" value="1"/>
</dbReference>
<gene>
    <name evidence="4" type="ORF">ACFFH7_40635</name>
</gene>
<name>A0ABV6N5K6_9PSEU</name>
<dbReference type="RefSeq" id="WP_337960527.1">
    <property type="nucleotide sequence ID" value="NZ_CP097263.1"/>
</dbReference>
<dbReference type="GO" id="GO:0032259">
    <property type="term" value="P:methylation"/>
    <property type="evidence" value="ECO:0007669"/>
    <property type="project" value="UniProtKB-KW"/>
</dbReference>
<dbReference type="InterPro" id="IPR029063">
    <property type="entry name" value="SAM-dependent_MTases_sf"/>
</dbReference>
<evidence type="ECO:0000256" key="1">
    <source>
        <dbReference type="ARBA" id="ARBA00022603"/>
    </source>
</evidence>
<dbReference type="InterPro" id="IPR001091">
    <property type="entry name" value="RM_Methyltransferase"/>
</dbReference>